<dbReference type="OrthoDB" id="3971593at2759"/>
<gene>
    <name evidence="2" type="ORF">AWJ20_2203</name>
</gene>
<reference evidence="2 3" key="1">
    <citation type="submission" date="2016-02" db="EMBL/GenBank/DDBJ databases">
        <title>Complete genome sequence and transcriptome regulation of the pentose utilising yeast Sugiyamaella lignohabitans.</title>
        <authorList>
            <person name="Bellasio M."/>
            <person name="Peymann A."/>
            <person name="Valli M."/>
            <person name="Sipitzky M."/>
            <person name="Graf A."/>
            <person name="Sauer M."/>
            <person name="Marx H."/>
            <person name="Mattanovich D."/>
        </authorList>
    </citation>
    <scope>NUCLEOTIDE SEQUENCE [LARGE SCALE GENOMIC DNA]</scope>
    <source>
        <strain evidence="2 3">CBS 10342</strain>
    </source>
</reference>
<dbReference type="Gene3D" id="3.50.50.60">
    <property type="entry name" value="FAD/NAD(P)-binding domain"/>
    <property type="match status" value="2"/>
</dbReference>
<keyword evidence="3" id="KW-1185">Reference proteome</keyword>
<dbReference type="SUPFAM" id="SSF51905">
    <property type="entry name" value="FAD/NAD(P)-binding domain"/>
    <property type="match status" value="2"/>
</dbReference>
<accession>A0A167EY52</accession>
<sequence>MYPKIEGLDPDETKRTFQGVYAHSARWDPETPLEDKDVIVIGNGCSGAQIVPACAKTAKSVTQFFRAKHWLVPTPKMDPLKVRDKVNNVLGVRLSRMLLFLFLEAQFPMFSNDGYWANKVRDFNTNKARTHMLKTAPQKYHDMIMPDFKIGCKRRIIDYGYLQSLHNENVLLSDDPIVSVSEHHVHTKSGKSYHADVIFAATGFDVQSSSGNIPIYGLDKEENITEFWDRTGVSAYNVSQVAGYPNLFYLLGPNAGTGHTSALLQIENTLTYIDNVAGYVLRGEASSVDVKLTAYLEWKREINEASKQTVQMKGGCSSWYIKNGTNSVFYPWSQIRYWWRAVWPKYEDQTYRWTRNDVIQTKRRRRHTLLAVLLSIILKFTYFK</sequence>
<dbReference type="PANTHER" id="PTHR42877">
    <property type="entry name" value="L-ORNITHINE N(5)-MONOOXYGENASE-RELATED"/>
    <property type="match status" value="1"/>
</dbReference>
<dbReference type="RefSeq" id="XP_018737075.1">
    <property type="nucleotide sequence ID" value="XM_018879131.1"/>
</dbReference>
<evidence type="ECO:0000256" key="1">
    <source>
        <dbReference type="ARBA" id="ARBA00010139"/>
    </source>
</evidence>
<dbReference type="EMBL" id="CP014503">
    <property type="protein sequence ID" value="ANB14598.1"/>
    <property type="molecule type" value="Genomic_DNA"/>
</dbReference>
<dbReference type="Proteomes" id="UP000189580">
    <property type="component" value="Chromosome b"/>
</dbReference>
<organism evidence="2 3">
    <name type="scientific">Sugiyamaella lignohabitans</name>
    <dbReference type="NCBI Taxonomy" id="796027"/>
    <lineage>
        <taxon>Eukaryota</taxon>
        <taxon>Fungi</taxon>
        <taxon>Dikarya</taxon>
        <taxon>Ascomycota</taxon>
        <taxon>Saccharomycotina</taxon>
        <taxon>Dipodascomycetes</taxon>
        <taxon>Dipodascales</taxon>
        <taxon>Trichomonascaceae</taxon>
        <taxon>Sugiyamaella</taxon>
    </lineage>
</organism>
<dbReference type="KEGG" id="slb:AWJ20_2203"/>
<proteinExistence type="inferred from homology"/>
<evidence type="ECO:0008006" key="4">
    <source>
        <dbReference type="Google" id="ProtNLM"/>
    </source>
</evidence>
<dbReference type="AlphaFoldDB" id="A0A167EY52"/>
<protein>
    <recommendedName>
        <fullName evidence="4">Monooxygenase</fullName>
    </recommendedName>
</protein>
<evidence type="ECO:0000313" key="3">
    <source>
        <dbReference type="Proteomes" id="UP000189580"/>
    </source>
</evidence>
<evidence type="ECO:0000313" key="2">
    <source>
        <dbReference type="EMBL" id="ANB14598.1"/>
    </source>
</evidence>
<dbReference type="InterPro" id="IPR051209">
    <property type="entry name" value="FAD-bind_Monooxygenase_sf"/>
</dbReference>
<dbReference type="PANTHER" id="PTHR42877:SF5">
    <property type="entry name" value="L-ORNITHINE N(5)-MONOOXYGENASE-RELATED"/>
    <property type="match status" value="1"/>
</dbReference>
<dbReference type="GeneID" id="30034089"/>
<dbReference type="InterPro" id="IPR036188">
    <property type="entry name" value="FAD/NAD-bd_sf"/>
</dbReference>
<comment type="similarity">
    <text evidence="1">Belongs to the FAD-binding monooxygenase family.</text>
</comment>
<name>A0A167EY52_9ASCO</name>